<feature type="compositionally biased region" description="Basic residues" evidence="1">
    <location>
        <begin position="25"/>
        <end position="35"/>
    </location>
</feature>
<evidence type="ECO:0000256" key="1">
    <source>
        <dbReference type="SAM" id="MobiDB-lite"/>
    </source>
</evidence>
<feature type="compositionally biased region" description="Basic residues" evidence="1">
    <location>
        <begin position="54"/>
        <end position="63"/>
    </location>
</feature>
<dbReference type="Proteomes" id="UP000077856">
    <property type="component" value="Chromosome"/>
</dbReference>
<evidence type="ECO:0000313" key="2">
    <source>
        <dbReference type="EMBL" id="AND42645.1"/>
    </source>
</evidence>
<dbReference type="KEGG" id="bon:A361_27045"/>
<gene>
    <name evidence="2" type="ORF">A361_27045</name>
</gene>
<name>A0A161JG79_9BACI</name>
<dbReference type="EMBL" id="CP015506">
    <property type="protein sequence ID" value="AND42645.1"/>
    <property type="molecule type" value="Genomic_DNA"/>
</dbReference>
<reference evidence="2 3" key="1">
    <citation type="submission" date="2016-04" db="EMBL/GenBank/DDBJ databases">
        <title>Complete genome sequence of Bacillus oceanisediminis strain 2691.</title>
        <authorList>
            <person name="Jeong H."/>
            <person name="Kim H.J."/>
            <person name="Lee D.-W."/>
        </authorList>
    </citation>
    <scope>NUCLEOTIDE SEQUENCE [LARGE SCALE GENOMIC DNA]</scope>
    <source>
        <strain evidence="2 3">2691</strain>
    </source>
</reference>
<sequence length="63" mass="7325">MVLIRTGEGEIRASESEVDADSDRRRRNPRWRVRSWHGFGQEEEKSEGMSPKLARIRTGRGEI</sequence>
<dbReference type="AlphaFoldDB" id="A0A161JG79"/>
<proteinExistence type="predicted"/>
<organism evidence="2 3">
    <name type="scientific">Cytobacillus oceanisediminis 2691</name>
    <dbReference type="NCBI Taxonomy" id="1196031"/>
    <lineage>
        <taxon>Bacteria</taxon>
        <taxon>Bacillati</taxon>
        <taxon>Bacillota</taxon>
        <taxon>Bacilli</taxon>
        <taxon>Bacillales</taxon>
        <taxon>Bacillaceae</taxon>
        <taxon>Cytobacillus</taxon>
    </lineage>
</organism>
<protein>
    <submittedName>
        <fullName evidence="2">Uncharacterized protein</fullName>
    </submittedName>
</protein>
<accession>A0A161JG79</accession>
<feature type="region of interest" description="Disordered" evidence="1">
    <location>
        <begin position="1"/>
        <end position="63"/>
    </location>
</feature>
<evidence type="ECO:0000313" key="3">
    <source>
        <dbReference type="Proteomes" id="UP000077856"/>
    </source>
</evidence>